<name>A0A2N5SKR3_9BASI</name>
<dbReference type="EMBL" id="PGCJ01000937">
    <property type="protein sequence ID" value="PLW13846.1"/>
    <property type="molecule type" value="Genomic_DNA"/>
</dbReference>
<keyword evidence="10" id="KW-1185">Reference proteome</keyword>
<comment type="similarity">
    <text evidence="2">Belongs to the glycosyl hydrolase 76 family.</text>
</comment>
<dbReference type="InterPro" id="IPR005198">
    <property type="entry name" value="Glyco_hydro_76"/>
</dbReference>
<dbReference type="Proteomes" id="UP000235388">
    <property type="component" value="Unassembled WGS sequence"/>
</dbReference>
<evidence type="ECO:0000313" key="10">
    <source>
        <dbReference type="Proteomes" id="UP000235388"/>
    </source>
</evidence>
<organism evidence="9 10">
    <name type="scientific">Puccinia coronata f. sp. avenae</name>
    <dbReference type="NCBI Taxonomy" id="200324"/>
    <lineage>
        <taxon>Eukaryota</taxon>
        <taxon>Fungi</taxon>
        <taxon>Dikarya</taxon>
        <taxon>Basidiomycota</taxon>
        <taxon>Pucciniomycotina</taxon>
        <taxon>Pucciniomycetes</taxon>
        <taxon>Pucciniales</taxon>
        <taxon>Pucciniaceae</taxon>
        <taxon>Puccinia</taxon>
    </lineage>
</organism>
<dbReference type="SUPFAM" id="SSF48208">
    <property type="entry name" value="Six-hairpin glycosidases"/>
    <property type="match status" value="1"/>
</dbReference>
<protein>
    <recommendedName>
        <fullName evidence="3">mannan endo-1,6-alpha-mannosidase</fullName>
        <ecNumber evidence="3">3.2.1.101</ecNumber>
    </recommendedName>
</protein>
<evidence type="ECO:0000256" key="7">
    <source>
        <dbReference type="ARBA" id="ARBA00023295"/>
    </source>
</evidence>
<feature type="signal peptide" evidence="8">
    <location>
        <begin position="1"/>
        <end position="19"/>
    </location>
</feature>
<dbReference type="PANTHER" id="PTHR12145">
    <property type="entry name" value="MANNAN ENDO-1,6-ALPHA-MANNOSIDASE DCW1"/>
    <property type="match status" value="1"/>
</dbReference>
<dbReference type="STRING" id="200324.A0A2N5SKR3"/>
<evidence type="ECO:0000256" key="2">
    <source>
        <dbReference type="ARBA" id="ARBA00009699"/>
    </source>
</evidence>
<dbReference type="GO" id="GO:0016052">
    <property type="term" value="P:carbohydrate catabolic process"/>
    <property type="evidence" value="ECO:0007669"/>
    <property type="project" value="InterPro"/>
</dbReference>
<keyword evidence="4 8" id="KW-0732">Signal</keyword>
<keyword evidence="6" id="KW-0325">Glycoprotein</keyword>
<dbReference type="PANTHER" id="PTHR12145:SF36">
    <property type="entry name" value="MANNAN ENDO-1,6-ALPHA-MANNOSIDASE DCW1"/>
    <property type="match status" value="1"/>
</dbReference>
<dbReference type="GO" id="GO:0009272">
    <property type="term" value="P:fungal-type cell wall biogenesis"/>
    <property type="evidence" value="ECO:0007669"/>
    <property type="project" value="TreeGrafter"/>
</dbReference>
<comment type="catalytic activity">
    <reaction evidence="1">
        <text>Random hydrolysis of (1-&gt;6)-alpha-D-mannosidic linkages in unbranched (1-&gt;6)-mannans.</text>
        <dbReference type="EC" id="3.2.1.101"/>
    </reaction>
</comment>
<comment type="caution">
    <text evidence="9">The sequence shown here is derived from an EMBL/GenBank/DDBJ whole genome shotgun (WGS) entry which is preliminary data.</text>
</comment>
<reference evidence="9 10" key="1">
    <citation type="submission" date="2017-11" db="EMBL/GenBank/DDBJ databases">
        <title>De novo assembly and phasing of dikaryotic genomes from two isolates of Puccinia coronata f. sp. avenae, the causal agent of oat crown rust.</title>
        <authorList>
            <person name="Miller M.E."/>
            <person name="Zhang Y."/>
            <person name="Omidvar V."/>
            <person name="Sperschneider J."/>
            <person name="Schwessinger B."/>
            <person name="Raley C."/>
            <person name="Palmer J.M."/>
            <person name="Garnica D."/>
            <person name="Upadhyaya N."/>
            <person name="Rathjen J."/>
            <person name="Taylor J.M."/>
            <person name="Park R.F."/>
            <person name="Dodds P.N."/>
            <person name="Hirsch C.D."/>
            <person name="Kianian S.F."/>
            <person name="Figueroa M."/>
        </authorList>
    </citation>
    <scope>NUCLEOTIDE SEQUENCE [LARGE SCALE GENOMIC DNA]</scope>
    <source>
        <strain evidence="9">12NC29</strain>
    </source>
</reference>
<dbReference type="GO" id="GO:0008496">
    <property type="term" value="F:mannan endo-1,6-alpha-mannosidase activity"/>
    <property type="evidence" value="ECO:0007669"/>
    <property type="project" value="UniProtKB-EC"/>
</dbReference>
<evidence type="ECO:0000256" key="1">
    <source>
        <dbReference type="ARBA" id="ARBA00001452"/>
    </source>
</evidence>
<evidence type="ECO:0000256" key="8">
    <source>
        <dbReference type="SAM" id="SignalP"/>
    </source>
</evidence>
<keyword evidence="7" id="KW-0326">Glycosidase</keyword>
<evidence type="ECO:0000256" key="4">
    <source>
        <dbReference type="ARBA" id="ARBA00022729"/>
    </source>
</evidence>
<dbReference type="OrthoDB" id="9984024at2759"/>
<dbReference type="InterPro" id="IPR008928">
    <property type="entry name" value="6-hairpin_glycosidase_sf"/>
</dbReference>
<dbReference type="Gene3D" id="1.50.10.20">
    <property type="match status" value="1"/>
</dbReference>
<dbReference type="EC" id="3.2.1.101" evidence="3"/>
<evidence type="ECO:0000313" key="9">
    <source>
        <dbReference type="EMBL" id="PLW13846.1"/>
    </source>
</evidence>
<accession>A0A2N5SKR3</accession>
<proteinExistence type="inferred from homology"/>
<dbReference type="Pfam" id="PF03663">
    <property type="entry name" value="Glyco_hydro_76"/>
    <property type="match status" value="1"/>
</dbReference>
<feature type="chain" id="PRO_5015008552" description="mannan endo-1,6-alpha-mannosidase" evidence="8">
    <location>
        <begin position="20"/>
        <end position="378"/>
    </location>
</feature>
<keyword evidence="5" id="KW-0378">Hydrolase</keyword>
<dbReference type="AlphaFoldDB" id="A0A2N5SKR3"/>
<sequence length="378" mass="42518">MRYLHGIMTISLILTVGTSVSENAPSLDVKDIPQLKQAVQAAMRNLMSYFTPNDRGTFNETETPWHESGMIWSLNFDYARWTGDTQYLNIVTQALFNQSNGIKHDFLDTSTKQQWNDAMLWPNGVPLAAAEFYGRDSRMPNSDETWMNLVQKTFEEVGSQRDDKCGGGIYWYRDREDKKGSYKALITHSQFIQQGARSYIITHDTNTLDQAKSILEWVISSGLANPDTGLLLDGTSTTDCKDFTTFQWSYNYGQWLGSLASMHKASQDQRYLDMAIPFLNYSQNTFAATNTSGIVAEISYVRNLAYLHSETNNSIMKQVIEKIIDTTVRAMVSHSCDSDWNCAGIWTSDKRSVTKSVRAQHVSTALLVAALGIHAGTP</sequence>
<evidence type="ECO:0000256" key="5">
    <source>
        <dbReference type="ARBA" id="ARBA00022801"/>
    </source>
</evidence>
<gene>
    <name evidence="9" type="ORF">PCANC_16753</name>
</gene>
<evidence type="ECO:0000256" key="3">
    <source>
        <dbReference type="ARBA" id="ARBA00012350"/>
    </source>
</evidence>
<evidence type="ECO:0000256" key="6">
    <source>
        <dbReference type="ARBA" id="ARBA00023180"/>
    </source>
</evidence>
<dbReference type="InterPro" id="IPR014480">
    <property type="entry name" value="Mannan-1_6-alpha_mannosidase"/>
</dbReference>